<dbReference type="InterPro" id="IPR021589">
    <property type="entry name" value="Cut12"/>
</dbReference>
<evidence type="ECO:0000313" key="3">
    <source>
        <dbReference type="EMBL" id="RKU42061.1"/>
    </source>
</evidence>
<dbReference type="EMBL" id="QVQW01000062">
    <property type="protein sequence ID" value="RKU42061.1"/>
    <property type="molecule type" value="Genomic_DNA"/>
</dbReference>
<feature type="compositionally biased region" description="Acidic residues" evidence="1">
    <location>
        <begin position="104"/>
        <end position="117"/>
    </location>
</feature>
<dbReference type="OrthoDB" id="5383703at2759"/>
<feature type="compositionally biased region" description="Basic and acidic residues" evidence="1">
    <location>
        <begin position="455"/>
        <end position="473"/>
    </location>
</feature>
<sequence>MADKGGASLAVKPAPVPANFQSPAPKPPGILLTPGTGTARRKRVSFGRDVKAGASHFTDEDSGAALFSNSKQQRKNKTKLQQALENSRSKSKKPEPATDKKDDDAWEEVDDDADPDGTADVTVDLNIPQSQSGKYWKSCFESYHADAKAEMEKLVKYKSLAKSYAKMKDSEALDLQQKLQEERDRVAQMEKKVAELSNQIRTSREKGEEVGGKKDNEMMVELAKQTRLALDYREQVEELEDLLDKAGQEPDVKKRSTKHVTSPRTQKTLVETRQELRKARAQVKELGELKDEVAQLKAALASEKSKTSKLADENKKLAGDLSRSSAKAMDLEKLLDEAKTEARQKDRELRRLQKEHDALKEKAKARVSEATEVLQSKNETIAKLESELRRIKEEKEEKAQEMKLQEDPHDLRKRYSALANIKTFEGDEGTFTAKLNEYDLRRRNSAPRLPQNNHLNRESRDKENRAVTGEAEKMPANSRSLRHRVRTDIGASSSSSALSERKNLQEPRKETVPAHHRRSYPSDKDITEPTLPTLSHDKPVHDLRRRDSKLASRRSKRAEEVVGRPISADGDAGGIDLVQDRFVRLGATSDMNTSMAWDISTSKANLPADRRAAAVARLLRKRAEKERRAGTNKENMPLA</sequence>
<dbReference type="STRING" id="177199.A0A420Y2F7"/>
<gene>
    <name evidence="3" type="ORF">DL546_003046</name>
</gene>
<feature type="compositionally biased region" description="Basic and acidic residues" evidence="1">
    <location>
        <begin position="535"/>
        <end position="550"/>
    </location>
</feature>
<name>A0A420Y2F7_9PEZI</name>
<evidence type="ECO:0000256" key="1">
    <source>
        <dbReference type="SAM" id="MobiDB-lite"/>
    </source>
</evidence>
<comment type="caution">
    <text evidence="3">The sequence shown here is derived from an EMBL/GenBank/DDBJ whole genome shotgun (WGS) entry which is preliminary data.</text>
</comment>
<feature type="compositionally biased region" description="Polar residues" evidence="1">
    <location>
        <begin position="259"/>
        <end position="269"/>
    </location>
</feature>
<feature type="region of interest" description="Disordered" evidence="1">
    <location>
        <begin position="300"/>
        <end position="325"/>
    </location>
</feature>
<feature type="region of interest" description="Disordered" evidence="1">
    <location>
        <begin position="243"/>
        <end position="269"/>
    </location>
</feature>
<dbReference type="AlphaFoldDB" id="A0A420Y2F7"/>
<feature type="compositionally biased region" description="Basic and acidic residues" evidence="1">
    <location>
        <begin position="303"/>
        <end position="318"/>
    </location>
</feature>
<feature type="region of interest" description="Disordered" evidence="1">
    <location>
        <begin position="1"/>
        <end position="123"/>
    </location>
</feature>
<feature type="region of interest" description="Disordered" evidence="1">
    <location>
        <begin position="197"/>
        <end position="217"/>
    </location>
</feature>
<dbReference type="Pfam" id="PF11500">
    <property type="entry name" value="Cut12"/>
    <property type="match status" value="1"/>
</dbReference>
<evidence type="ECO:0000313" key="4">
    <source>
        <dbReference type="Proteomes" id="UP000275385"/>
    </source>
</evidence>
<proteinExistence type="predicted"/>
<feature type="compositionally biased region" description="Basic and acidic residues" evidence="1">
    <location>
        <begin position="243"/>
        <end position="254"/>
    </location>
</feature>
<feature type="region of interest" description="Disordered" evidence="1">
    <location>
        <begin position="426"/>
        <end position="561"/>
    </location>
</feature>
<feature type="compositionally biased region" description="Basic and acidic residues" evidence="1">
    <location>
        <begin position="92"/>
        <end position="103"/>
    </location>
</feature>
<accession>A0A420Y2F7</accession>
<protein>
    <recommendedName>
        <fullName evidence="2">Spindle pole body-associated protein cut12 domain-containing protein</fullName>
    </recommendedName>
</protein>
<feature type="domain" description="Spindle pole body-associated protein cut12" evidence="2">
    <location>
        <begin position="74"/>
        <end position="208"/>
    </location>
</feature>
<feature type="compositionally biased region" description="Basic and acidic residues" evidence="1">
    <location>
        <begin position="499"/>
        <end position="513"/>
    </location>
</feature>
<reference evidence="3 4" key="1">
    <citation type="submission" date="2018-08" db="EMBL/GenBank/DDBJ databases">
        <title>Draft genome of the lignicolous fungus Coniochaeta pulveracea.</title>
        <authorList>
            <person name="Borstlap C.J."/>
            <person name="De Witt R.N."/>
            <person name="Botha A."/>
            <person name="Volschenk H."/>
        </authorList>
    </citation>
    <scope>NUCLEOTIDE SEQUENCE [LARGE SCALE GENOMIC DNA]</scope>
    <source>
        <strain evidence="3 4">CAB683</strain>
    </source>
</reference>
<keyword evidence="4" id="KW-1185">Reference proteome</keyword>
<dbReference type="Proteomes" id="UP000275385">
    <property type="component" value="Unassembled WGS sequence"/>
</dbReference>
<evidence type="ECO:0000259" key="2">
    <source>
        <dbReference type="Pfam" id="PF11500"/>
    </source>
</evidence>
<organism evidence="3 4">
    <name type="scientific">Coniochaeta pulveracea</name>
    <dbReference type="NCBI Taxonomy" id="177199"/>
    <lineage>
        <taxon>Eukaryota</taxon>
        <taxon>Fungi</taxon>
        <taxon>Dikarya</taxon>
        <taxon>Ascomycota</taxon>
        <taxon>Pezizomycotina</taxon>
        <taxon>Sordariomycetes</taxon>
        <taxon>Sordariomycetidae</taxon>
        <taxon>Coniochaetales</taxon>
        <taxon>Coniochaetaceae</taxon>
        <taxon>Coniochaeta</taxon>
    </lineage>
</organism>
<feature type="compositionally biased region" description="Basic and acidic residues" evidence="1">
    <location>
        <begin position="202"/>
        <end position="217"/>
    </location>
</feature>